<organism evidence="2 3">
    <name type="scientific">Lacinutrix gracilariae</name>
    <dbReference type="NCBI Taxonomy" id="1747198"/>
    <lineage>
        <taxon>Bacteria</taxon>
        <taxon>Pseudomonadati</taxon>
        <taxon>Bacteroidota</taxon>
        <taxon>Flavobacteriia</taxon>
        <taxon>Flavobacteriales</taxon>
        <taxon>Flavobacteriaceae</taxon>
        <taxon>Lacinutrix</taxon>
    </lineage>
</organism>
<keyword evidence="1" id="KW-0472">Membrane</keyword>
<comment type="caution">
    <text evidence="2">The sequence shown here is derived from an EMBL/GenBank/DDBJ whole genome shotgun (WGS) entry which is preliminary data.</text>
</comment>
<keyword evidence="1" id="KW-0812">Transmembrane</keyword>
<evidence type="ECO:0000313" key="3">
    <source>
        <dbReference type="Proteomes" id="UP001597467"/>
    </source>
</evidence>
<dbReference type="Proteomes" id="UP001597467">
    <property type="component" value="Unassembled WGS sequence"/>
</dbReference>
<gene>
    <name evidence="2" type="ORF">ACFSSB_07535</name>
</gene>
<protein>
    <submittedName>
        <fullName evidence="2">Uncharacterized protein</fullName>
    </submittedName>
</protein>
<feature type="transmembrane region" description="Helical" evidence="1">
    <location>
        <begin position="57"/>
        <end position="78"/>
    </location>
</feature>
<keyword evidence="1" id="KW-1133">Transmembrane helix</keyword>
<dbReference type="EMBL" id="JBHULM010000011">
    <property type="protein sequence ID" value="MFD2542165.1"/>
    <property type="molecule type" value="Genomic_DNA"/>
</dbReference>
<dbReference type="RefSeq" id="WP_379902709.1">
    <property type="nucleotide sequence ID" value="NZ_JBHULM010000011.1"/>
</dbReference>
<proteinExistence type="predicted"/>
<feature type="transmembrane region" description="Helical" evidence="1">
    <location>
        <begin position="27"/>
        <end position="45"/>
    </location>
</feature>
<accession>A0ABW5K2N1</accession>
<name>A0ABW5K2N1_9FLAO</name>
<evidence type="ECO:0000313" key="2">
    <source>
        <dbReference type="EMBL" id="MFD2542165.1"/>
    </source>
</evidence>
<evidence type="ECO:0000256" key="1">
    <source>
        <dbReference type="SAM" id="Phobius"/>
    </source>
</evidence>
<sequence>MCIALILLVPLIAMQFTTQVHWSVLDFIVAGTLLLIGGLILELILKKVAKKQNRTVLVLILIISLLLIWAELAIGLFGSPFAGN</sequence>
<keyword evidence="3" id="KW-1185">Reference proteome</keyword>
<reference evidence="3" key="1">
    <citation type="journal article" date="2019" name="Int. J. Syst. Evol. Microbiol.">
        <title>The Global Catalogue of Microorganisms (GCM) 10K type strain sequencing project: providing services to taxonomists for standard genome sequencing and annotation.</title>
        <authorList>
            <consortium name="The Broad Institute Genomics Platform"/>
            <consortium name="The Broad Institute Genome Sequencing Center for Infectious Disease"/>
            <person name="Wu L."/>
            <person name="Ma J."/>
        </authorList>
    </citation>
    <scope>NUCLEOTIDE SEQUENCE [LARGE SCALE GENOMIC DNA]</scope>
    <source>
        <strain evidence="3">KCTC 42808</strain>
    </source>
</reference>